<dbReference type="Gene3D" id="1.10.155.10">
    <property type="entry name" value="Chemotaxis receptor methyltransferase CheR, N-terminal domain"/>
    <property type="match status" value="1"/>
</dbReference>
<dbReference type="SUPFAM" id="SSF53335">
    <property type="entry name" value="S-adenosyl-L-methionine-dependent methyltransferases"/>
    <property type="match status" value="1"/>
</dbReference>
<dbReference type="InterPro" id="IPR026024">
    <property type="entry name" value="Chemotaxis_MeTrfase_CheR"/>
</dbReference>
<dbReference type="EMBL" id="CP072110">
    <property type="protein sequence ID" value="QTH65349.1"/>
    <property type="molecule type" value="Genomic_DNA"/>
</dbReference>
<feature type="binding site" evidence="6">
    <location>
        <begin position="211"/>
        <end position="212"/>
    </location>
    <ligand>
        <name>S-adenosyl-L-methionine</name>
        <dbReference type="ChEBI" id="CHEBI:59789"/>
    </ligand>
</feature>
<dbReference type="GO" id="GO:0032259">
    <property type="term" value="P:methylation"/>
    <property type="evidence" value="ECO:0007669"/>
    <property type="project" value="UniProtKB-KW"/>
</dbReference>
<evidence type="ECO:0000256" key="3">
    <source>
        <dbReference type="ARBA" id="ARBA00022679"/>
    </source>
</evidence>
<name>A0A975DEU6_9GAMM</name>
<feature type="binding site" evidence="6">
    <location>
        <position position="138"/>
    </location>
    <ligand>
        <name>S-adenosyl-L-methionine</name>
        <dbReference type="ChEBI" id="CHEBI:59789"/>
    </ligand>
</feature>
<dbReference type="EC" id="2.1.1.80" evidence="5"/>
<feature type="binding site" evidence="6">
    <location>
        <begin position="194"/>
        <end position="195"/>
    </location>
    <ligand>
        <name>S-adenosyl-L-methionine</name>
        <dbReference type="ChEBI" id="CHEBI:59789"/>
    </ligand>
</feature>
<evidence type="ECO:0000313" key="9">
    <source>
        <dbReference type="Proteomes" id="UP000682739"/>
    </source>
</evidence>
<keyword evidence="4 5" id="KW-0949">S-adenosyl-L-methionine</keyword>
<reference evidence="8" key="1">
    <citation type="submission" date="2021-03" db="EMBL/GenBank/DDBJ databases">
        <title>Description of Psychrosphaera ytuae sp. nov. isolated from deep sea sediment of South China Sea.</title>
        <authorList>
            <person name="Zhang J."/>
            <person name="Xu X.-D."/>
        </authorList>
    </citation>
    <scope>NUCLEOTIDE SEQUENCE</scope>
    <source>
        <strain evidence="8">MTZ26</strain>
    </source>
</reference>
<dbReference type="InterPro" id="IPR050903">
    <property type="entry name" value="Bact_Chemotaxis_MeTrfase"/>
</dbReference>
<dbReference type="Gene3D" id="3.40.50.150">
    <property type="entry name" value="Vaccinia Virus protein VP39"/>
    <property type="match status" value="1"/>
</dbReference>
<dbReference type="Proteomes" id="UP000682739">
    <property type="component" value="Chromosome"/>
</dbReference>
<accession>A0A975DEU6</accession>
<evidence type="ECO:0000256" key="1">
    <source>
        <dbReference type="ARBA" id="ARBA00001541"/>
    </source>
</evidence>
<dbReference type="SMART" id="SM00138">
    <property type="entry name" value="MeTrc"/>
    <property type="match status" value="1"/>
</dbReference>
<keyword evidence="2 5" id="KW-0489">Methyltransferase</keyword>
<dbReference type="InterPro" id="IPR000780">
    <property type="entry name" value="CheR_MeTrfase"/>
</dbReference>
<dbReference type="PIRSF" id="PIRSF000410">
    <property type="entry name" value="CheR"/>
    <property type="match status" value="1"/>
</dbReference>
<comment type="function">
    <text evidence="5">Methylation of the membrane-bound methyl-accepting chemotaxis proteins (MCP) to form gamma-glutamyl methyl ester residues in MCP.</text>
</comment>
<evidence type="ECO:0000256" key="5">
    <source>
        <dbReference type="PIRNR" id="PIRNR000410"/>
    </source>
</evidence>
<feature type="binding site" evidence="6">
    <location>
        <position position="76"/>
    </location>
    <ligand>
        <name>S-adenosyl-L-methionine</name>
        <dbReference type="ChEBI" id="CHEBI:59789"/>
    </ligand>
</feature>
<evidence type="ECO:0000256" key="6">
    <source>
        <dbReference type="PIRSR" id="PIRSR000410-1"/>
    </source>
</evidence>
<gene>
    <name evidence="8" type="ORF">J1N51_09085</name>
</gene>
<dbReference type="InterPro" id="IPR022641">
    <property type="entry name" value="CheR_N"/>
</dbReference>
<dbReference type="SUPFAM" id="SSF47757">
    <property type="entry name" value="Chemotaxis receptor methyltransferase CheR, N-terminal domain"/>
    <property type="match status" value="1"/>
</dbReference>
<feature type="binding site" evidence="6">
    <location>
        <position position="114"/>
    </location>
    <ligand>
        <name>S-adenosyl-L-methionine</name>
        <dbReference type="ChEBI" id="CHEBI:59789"/>
    </ligand>
</feature>
<dbReference type="PROSITE" id="PS50123">
    <property type="entry name" value="CHER"/>
    <property type="match status" value="1"/>
</dbReference>
<feature type="binding site" evidence="6">
    <location>
        <position position="70"/>
    </location>
    <ligand>
        <name>S-adenosyl-L-methionine</name>
        <dbReference type="ChEBI" id="CHEBI:59789"/>
    </ligand>
</feature>
<keyword evidence="3 5" id="KW-0808">Transferase</keyword>
<dbReference type="InterPro" id="IPR036804">
    <property type="entry name" value="CheR_N_sf"/>
</dbReference>
<dbReference type="Pfam" id="PF01739">
    <property type="entry name" value="CheR"/>
    <property type="match status" value="1"/>
</dbReference>
<feature type="binding site" evidence="6">
    <location>
        <position position="72"/>
    </location>
    <ligand>
        <name>S-adenosyl-L-methionine</name>
        <dbReference type="ChEBI" id="CHEBI:59789"/>
    </ligand>
</feature>
<dbReference type="PANTHER" id="PTHR24422:SF19">
    <property type="entry name" value="CHEMOTAXIS PROTEIN METHYLTRANSFERASE"/>
    <property type="match status" value="1"/>
</dbReference>
<evidence type="ECO:0000256" key="4">
    <source>
        <dbReference type="ARBA" id="ARBA00022691"/>
    </source>
</evidence>
<dbReference type="PANTHER" id="PTHR24422">
    <property type="entry name" value="CHEMOTAXIS PROTEIN METHYLTRANSFERASE"/>
    <property type="match status" value="1"/>
</dbReference>
<dbReference type="AlphaFoldDB" id="A0A975DEU6"/>
<dbReference type="RefSeq" id="WP_208833384.1">
    <property type="nucleotide sequence ID" value="NZ_CP072110.1"/>
</dbReference>
<proteinExistence type="predicted"/>
<organism evidence="8 9">
    <name type="scientific">Psychrosphaera ytuae</name>
    <dbReference type="NCBI Taxonomy" id="2820710"/>
    <lineage>
        <taxon>Bacteria</taxon>
        <taxon>Pseudomonadati</taxon>
        <taxon>Pseudomonadota</taxon>
        <taxon>Gammaproteobacteria</taxon>
        <taxon>Alteromonadales</taxon>
        <taxon>Pseudoalteromonadaceae</taxon>
        <taxon>Psychrosphaera</taxon>
    </lineage>
</organism>
<dbReference type="Pfam" id="PF03705">
    <property type="entry name" value="CheR_N"/>
    <property type="match status" value="1"/>
</dbReference>
<evidence type="ECO:0000313" key="8">
    <source>
        <dbReference type="EMBL" id="QTH65349.1"/>
    </source>
</evidence>
<dbReference type="InterPro" id="IPR029063">
    <property type="entry name" value="SAM-dependent_MTases_sf"/>
</dbReference>
<dbReference type="CDD" id="cd02440">
    <property type="entry name" value="AdoMet_MTases"/>
    <property type="match status" value="1"/>
</dbReference>
<protein>
    <recommendedName>
        <fullName evidence="5">Chemotaxis protein methyltransferase</fullName>
        <ecNumber evidence="5">2.1.1.80</ecNumber>
    </recommendedName>
</protein>
<evidence type="ECO:0000256" key="2">
    <source>
        <dbReference type="ARBA" id="ARBA00022603"/>
    </source>
</evidence>
<keyword evidence="9" id="KW-1185">Reference proteome</keyword>
<dbReference type="PRINTS" id="PR00996">
    <property type="entry name" value="CHERMTFRASE"/>
</dbReference>
<dbReference type="GO" id="GO:0008983">
    <property type="term" value="F:protein-glutamate O-methyltransferase activity"/>
    <property type="evidence" value="ECO:0007669"/>
    <property type="project" value="UniProtKB-EC"/>
</dbReference>
<feature type="domain" description="CheR-type methyltransferase" evidence="7">
    <location>
        <begin position="1"/>
        <end position="266"/>
    </location>
</feature>
<dbReference type="KEGG" id="psym:J1N51_09085"/>
<sequence>MTEKDYRYISRRVYEACGIVLSEQKKDMVYARISRRVRKFGLNSFAEYIQYLEQNEETEFVEFINSLTTNLTSFFRERHHFEFLSGVALQEIKQRHIRDKRVRIWSAGCSLGMEPYSIAMTLFNRFPKGWDFKILATDLDTNVLATATEGVYESNQIDGIADNQLKQFFLHEPATGRYKTKPSLQGNIHFKQLNLLKPWPMSGPFDVIFCRNVIIYFDNETKQMLFERFASMLCPGGYLILGHSETISREHTLFKALGQNIYQRRA</sequence>
<comment type="catalytic activity">
    <reaction evidence="1 5">
        <text>L-glutamyl-[protein] + S-adenosyl-L-methionine = [protein]-L-glutamate 5-O-methyl ester + S-adenosyl-L-homocysteine</text>
        <dbReference type="Rhea" id="RHEA:24452"/>
        <dbReference type="Rhea" id="RHEA-COMP:10208"/>
        <dbReference type="Rhea" id="RHEA-COMP:10311"/>
        <dbReference type="ChEBI" id="CHEBI:29973"/>
        <dbReference type="ChEBI" id="CHEBI:57856"/>
        <dbReference type="ChEBI" id="CHEBI:59789"/>
        <dbReference type="ChEBI" id="CHEBI:82795"/>
        <dbReference type="EC" id="2.1.1.80"/>
    </reaction>
</comment>
<evidence type="ECO:0000259" key="7">
    <source>
        <dbReference type="PROSITE" id="PS50123"/>
    </source>
</evidence>
<dbReference type="InterPro" id="IPR022642">
    <property type="entry name" value="CheR_C"/>
</dbReference>